<dbReference type="UniPathway" id="UPA00664"/>
<keyword evidence="8" id="KW-0449">Lipoprotein</keyword>
<comment type="subcellular location">
    <subcellularLocation>
        <location evidence="7">Cell membrane</location>
        <topology evidence="7">Multi-pass membrane protein</topology>
    </subcellularLocation>
</comment>
<comment type="pathway">
    <text evidence="7">Protein modification; lipoprotein biosynthesis (diacylglyceryl transfer).</text>
</comment>
<dbReference type="PANTHER" id="PTHR30589:SF0">
    <property type="entry name" value="PHOSPHATIDYLGLYCEROL--PROLIPOPROTEIN DIACYLGLYCERYL TRANSFERASE"/>
    <property type="match status" value="1"/>
</dbReference>
<keyword evidence="6 7" id="KW-0472">Membrane</keyword>
<dbReference type="GO" id="GO:0005886">
    <property type="term" value="C:plasma membrane"/>
    <property type="evidence" value="ECO:0007669"/>
    <property type="project" value="UniProtKB-SubCell"/>
</dbReference>
<feature type="transmembrane region" description="Helical" evidence="7">
    <location>
        <begin position="129"/>
        <end position="147"/>
    </location>
</feature>
<dbReference type="HAMAP" id="MF_01147">
    <property type="entry name" value="Lgt"/>
    <property type="match status" value="1"/>
</dbReference>
<dbReference type="Pfam" id="PF01790">
    <property type="entry name" value="LGT"/>
    <property type="match status" value="1"/>
</dbReference>
<dbReference type="PROSITE" id="PS01311">
    <property type="entry name" value="LGT"/>
    <property type="match status" value="1"/>
</dbReference>
<dbReference type="GO" id="GO:0042158">
    <property type="term" value="P:lipoprotein biosynthetic process"/>
    <property type="evidence" value="ECO:0007669"/>
    <property type="project" value="UniProtKB-UniRule"/>
</dbReference>
<keyword evidence="4 7" id="KW-0812">Transmembrane</keyword>
<evidence type="ECO:0000256" key="6">
    <source>
        <dbReference type="ARBA" id="ARBA00023136"/>
    </source>
</evidence>
<dbReference type="PANTHER" id="PTHR30589">
    <property type="entry name" value="PROLIPOPROTEIN DIACYLGLYCERYL TRANSFERASE"/>
    <property type="match status" value="1"/>
</dbReference>
<keyword evidence="9" id="KW-1185">Reference proteome</keyword>
<evidence type="ECO:0000256" key="2">
    <source>
        <dbReference type="ARBA" id="ARBA00022475"/>
    </source>
</evidence>
<feature type="transmembrane region" description="Helical" evidence="7">
    <location>
        <begin position="59"/>
        <end position="79"/>
    </location>
</feature>
<feature type="transmembrane region" description="Helical" evidence="7">
    <location>
        <begin position="240"/>
        <end position="260"/>
    </location>
</feature>
<reference evidence="8 9" key="1">
    <citation type="journal article" date="2008" name="Int. J. Syst. Evol. Microbiol.">
        <title>Amphritea japonica sp. nov. and Amphritea balenae sp. nov., isolated from the sediment adjacent to sperm whale carcasses off Kagoshima, Japan.</title>
        <authorList>
            <person name="Miyazaki M."/>
            <person name="Nogi Y."/>
            <person name="Fujiwara Y."/>
            <person name="Kawato M."/>
            <person name="Nagahama T."/>
            <person name="Kubokawa K."/>
            <person name="Horikoshi K."/>
        </authorList>
    </citation>
    <scope>NUCLEOTIDE SEQUENCE [LARGE SCALE GENOMIC DNA]</scope>
    <source>
        <strain evidence="8 9">ATCC BAA-1530</strain>
    </source>
</reference>
<sequence>MTGQMWVHEIDPIAVALGPLKIHWYGLMYLVGFASAWYLGVKRARRQGSGWTEDQVSDLIFWGAVGVVLGGRFGYVLFYNFGQFLDDPLWLFAVWEGGMSFHGGLLGVIAAIGYFSHKYQKSYFDIGDFVAPLIPIGLGAGRVGNFIGGELWGRPTDQSWGVIFPRAGDMLARHPSQLYEFALEGVVLFTVLWFYSSKPRPKMAVSALFLILYGLFRSSVEFFRQPDVQLGFVALDWMTMGQLLSLPMIVLGGVLLVVAYRRETGETLA</sequence>
<evidence type="ECO:0000256" key="1">
    <source>
        <dbReference type="ARBA" id="ARBA00007150"/>
    </source>
</evidence>
<keyword evidence="5 7" id="KW-1133">Transmembrane helix</keyword>
<evidence type="ECO:0000313" key="8">
    <source>
        <dbReference type="EMBL" id="BBB27805.1"/>
    </source>
</evidence>
<protein>
    <recommendedName>
        <fullName evidence="7">Phosphatidylglycerol--prolipoprotein diacylglyceryl transferase</fullName>
        <ecNumber evidence="7">2.5.1.145</ecNumber>
    </recommendedName>
</protein>
<evidence type="ECO:0000256" key="7">
    <source>
        <dbReference type="HAMAP-Rule" id="MF_01147"/>
    </source>
</evidence>
<dbReference type="EMBL" id="AP014545">
    <property type="protein sequence ID" value="BBB27805.1"/>
    <property type="molecule type" value="Genomic_DNA"/>
</dbReference>
<proteinExistence type="inferred from homology"/>
<dbReference type="AlphaFoldDB" id="A0A7R6STZ3"/>
<evidence type="ECO:0000256" key="4">
    <source>
        <dbReference type="ARBA" id="ARBA00022692"/>
    </source>
</evidence>
<comment type="similarity">
    <text evidence="1 7">Belongs to the Lgt family.</text>
</comment>
<feature type="binding site" evidence="7">
    <location>
        <position position="142"/>
    </location>
    <ligand>
        <name>a 1,2-diacyl-sn-glycero-3-phospho-(1'-sn-glycerol)</name>
        <dbReference type="ChEBI" id="CHEBI:64716"/>
    </ligand>
</feature>
<dbReference type="Proteomes" id="UP000595663">
    <property type="component" value="Chromosome"/>
</dbReference>
<keyword evidence="3 7" id="KW-0808">Transferase</keyword>
<feature type="transmembrane region" description="Helical" evidence="7">
    <location>
        <begin position="178"/>
        <end position="196"/>
    </location>
</feature>
<dbReference type="KEGG" id="ajp:AMJAP_3220"/>
<evidence type="ECO:0000256" key="5">
    <source>
        <dbReference type="ARBA" id="ARBA00022989"/>
    </source>
</evidence>
<feature type="transmembrane region" description="Helical" evidence="7">
    <location>
        <begin position="203"/>
        <end position="220"/>
    </location>
</feature>
<dbReference type="NCBIfam" id="TIGR00544">
    <property type="entry name" value="lgt"/>
    <property type="match status" value="1"/>
</dbReference>
<organism evidence="8 9">
    <name type="scientific">Amphritea japonica ATCC BAA-1530</name>
    <dbReference type="NCBI Taxonomy" id="1278309"/>
    <lineage>
        <taxon>Bacteria</taxon>
        <taxon>Pseudomonadati</taxon>
        <taxon>Pseudomonadota</taxon>
        <taxon>Gammaproteobacteria</taxon>
        <taxon>Oceanospirillales</taxon>
        <taxon>Oceanospirillaceae</taxon>
        <taxon>Amphritea</taxon>
    </lineage>
</organism>
<keyword evidence="2 7" id="KW-1003">Cell membrane</keyword>
<dbReference type="GO" id="GO:0008961">
    <property type="term" value="F:phosphatidylglycerol-prolipoprotein diacylglyceryl transferase activity"/>
    <property type="evidence" value="ECO:0007669"/>
    <property type="project" value="UniProtKB-UniRule"/>
</dbReference>
<feature type="transmembrane region" description="Helical" evidence="7">
    <location>
        <begin position="22"/>
        <end position="39"/>
    </location>
</feature>
<dbReference type="EC" id="2.5.1.145" evidence="7"/>
<dbReference type="InterPro" id="IPR001640">
    <property type="entry name" value="Lgt"/>
</dbReference>
<name>A0A7R6STZ3_9GAMM</name>
<gene>
    <name evidence="7 8" type="primary">lgt</name>
    <name evidence="8" type="ORF">AMJAP_3220</name>
</gene>
<evidence type="ECO:0000313" key="9">
    <source>
        <dbReference type="Proteomes" id="UP000595663"/>
    </source>
</evidence>
<evidence type="ECO:0000256" key="3">
    <source>
        <dbReference type="ARBA" id="ARBA00022679"/>
    </source>
</evidence>
<feature type="transmembrane region" description="Helical" evidence="7">
    <location>
        <begin position="99"/>
        <end position="117"/>
    </location>
</feature>
<comment type="function">
    <text evidence="7">Catalyzes the transfer of the diacylglyceryl group from phosphatidylglycerol to the sulfhydryl group of the N-terminal cysteine of a prolipoprotein, the first step in the formation of mature lipoproteins.</text>
</comment>
<accession>A0A7R6STZ3</accession>
<comment type="catalytic activity">
    <reaction evidence="7">
        <text>L-cysteinyl-[prolipoprotein] + a 1,2-diacyl-sn-glycero-3-phospho-(1'-sn-glycerol) = an S-1,2-diacyl-sn-glyceryl-L-cysteinyl-[prolipoprotein] + sn-glycerol 1-phosphate + H(+)</text>
        <dbReference type="Rhea" id="RHEA:56712"/>
        <dbReference type="Rhea" id="RHEA-COMP:14679"/>
        <dbReference type="Rhea" id="RHEA-COMP:14680"/>
        <dbReference type="ChEBI" id="CHEBI:15378"/>
        <dbReference type="ChEBI" id="CHEBI:29950"/>
        <dbReference type="ChEBI" id="CHEBI:57685"/>
        <dbReference type="ChEBI" id="CHEBI:64716"/>
        <dbReference type="ChEBI" id="CHEBI:140658"/>
        <dbReference type="EC" id="2.5.1.145"/>
    </reaction>
</comment>